<comment type="caution">
    <text evidence="1">The sequence shown here is derived from an EMBL/GenBank/DDBJ whole genome shotgun (WGS) entry which is preliminary data.</text>
</comment>
<name>A0ACC5XAL0_PANGG</name>
<protein>
    <submittedName>
        <fullName evidence="1">Uncharacterized protein</fullName>
    </submittedName>
</protein>
<evidence type="ECO:0000313" key="1">
    <source>
        <dbReference type="EMBL" id="MCI4388156.1"/>
    </source>
</evidence>
<gene>
    <name evidence="1" type="ORF">PGIGA_G00082280</name>
</gene>
<keyword evidence="2" id="KW-1185">Reference proteome</keyword>
<dbReference type="Proteomes" id="UP000829447">
    <property type="component" value="Linkage Group LG17"/>
</dbReference>
<evidence type="ECO:0000313" key="2">
    <source>
        <dbReference type="Proteomes" id="UP000829447"/>
    </source>
</evidence>
<organism evidence="1 2">
    <name type="scientific">Pangasianodon gigas</name>
    <name type="common">Mekong giant catfish</name>
    <name type="synonym">Pangasius gigas</name>
    <dbReference type="NCBI Taxonomy" id="30993"/>
    <lineage>
        <taxon>Eukaryota</taxon>
        <taxon>Metazoa</taxon>
        <taxon>Chordata</taxon>
        <taxon>Craniata</taxon>
        <taxon>Vertebrata</taxon>
        <taxon>Euteleostomi</taxon>
        <taxon>Actinopterygii</taxon>
        <taxon>Neopterygii</taxon>
        <taxon>Teleostei</taxon>
        <taxon>Ostariophysi</taxon>
        <taxon>Siluriformes</taxon>
        <taxon>Pangasiidae</taxon>
        <taxon>Pangasianodon</taxon>
    </lineage>
</organism>
<accession>A0ACC5XAL0</accession>
<proteinExistence type="predicted"/>
<reference evidence="1 2" key="1">
    <citation type="journal article" date="2022" name="bioRxiv">
        <title>An ancient truncated duplication of the anti-Mullerian hormone receptor type 2 gene is a potential conserved master sex determinant in the Pangasiidae catfish family.</title>
        <authorList>
            <person name="Wen M."/>
            <person name="Pan Q."/>
            <person name="Jouanno E."/>
            <person name="Montfort J."/>
            <person name="Zahm M."/>
            <person name="Cabau C."/>
            <person name="Klopp C."/>
            <person name="Iampietro C."/>
            <person name="Roques C."/>
            <person name="Bouchez O."/>
            <person name="Castinel A."/>
            <person name="Donnadieu C."/>
            <person name="Parrinello H."/>
            <person name="Poncet C."/>
            <person name="Belmonte E."/>
            <person name="Gautier V."/>
            <person name="Avarre J.-C."/>
            <person name="Dugue R."/>
            <person name="Gustiano R."/>
            <person name="Ha T.T.T."/>
            <person name="Campet M."/>
            <person name="Sriphairoj K."/>
            <person name="Ribolli J."/>
            <person name="de Almeida F.L."/>
            <person name="Desvignes T."/>
            <person name="Postlethwait J.H."/>
            <person name="Bucao C.F."/>
            <person name="Robinson-Rechavi M."/>
            <person name="Bobe J."/>
            <person name="Herpin A."/>
            <person name="Guiguen Y."/>
        </authorList>
    </citation>
    <scope>NUCLEOTIDE SEQUENCE [LARGE SCALE GENOMIC DNA]</scope>
    <source>
        <strain evidence="1">YG-Dec2019</strain>
    </source>
</reference>
<sequence>METQGVKKRAAYFSEAELRVADGHIVLTDPPATAQPATVDEDEEVTSAVTEVETEDAGRPTEIMAGDSYTEEGPSNSTQNLGSVRNCLQLS</sequence>
<dbReference type="EMBL" id="CM040470">
    <property type="protein sequence ID" value="MCI4388156.1"/>
    <property type="molecule type" value="Genomic_DNA"/>
</dbReference>